<reference evidence="2" key="1">
    <citation type="submission" date="2021-01" db="EMBL/GenBank/DDBJ databases">
        <authorList>
            <person name="Corre E."/>
            <person name="Pelletier E."/>
            <person name="Niang G."/>
            <person name="Scheremetjew M."/>
            <person name="Finn R."/>
            <person name="Kale V."/>
            <person name="Holt S."/>
            <person name="Cochrane G."/>
            <person name="Meng A."/>
            <person name="Brown T."/>
            <person name="Cohen L."/>
        </authorList>
    </citation>
    <scope>NUCLEOTIDE SEQUENCE</scope>
    <source>
        <strain evidence="2">CCMP645</strain>
    </source>
</reference>
<organism evidence="2">
    <name type="scientific">Chrysotila carterae</name>
    <name type="common">Marine alga</name>
    <name type="synonym">Syracosphaera carterae</name>
    <dbReference type="NCBI Taxonomy" id="13221"/>
    <lineage>
        <taxon>Eukaryota</taxon>
        <taxon>Haptista</taxon>
        <taxon>Haptophyta</taxon>
        <taxon>Prymnesiophyceae</taxon>
        <taxon>Isochrysidales</taxon>
        <taxon>Isochrysidaceae</taxon>
        <taxon>Chrysotila</taxon>
    </lineage>
</organism>
<evidence type="ECO:0000313" key="2">
    <source>
        <dbReference type="EMBL" id="CAE0782895.1"/>
    </source>
</evidence>
<proteinExistence type="predicted"/>
<accession>A0A7S4C0J7</accession>
<sequence>MDMGSVGCLLAQGGVGPFEVAPGLPPLPLPPSRHTTPPAAQRLDALQNVVGAAHCGAPERQSCRSVRRTSALLPARARAWRHSDRSRLEPVKRGAFRSCLHRLCTAFGLGQRGSRSGREGKGRNLEGSNRRAWPLLPI</sequence>
<protein>
    <submittedName>
        <fullName evidence="2">Uncharacterized protein</fullName>
    </submittedName>
</protein>
<feature type="region of interest" description="Disordered" evidence="1">
    <location>
        <begin position="111"/>
        <end position="130"/>
    </location>
</feature>
<gene>
    <name evidence="2" type="ORF">PCAR00345_LOCUS35598</name>
</gene>
<dbReference type="AlphaFoldDB" id="A0A7S4C0J7"/>
<dbReference type="EMBL" id="HBIZ01055927">
    <property type="protein sequence ID" value="CAE0782895.1"/>
    <property type="molecule type" value="Transcribed_RNA"/>
</dbReference>
<name>A0A7S4C0J7_CHRCT</name>
<evidence type="ECO:0000256" key="1">
    <source>
        <dbReference type="SAM" id="MobiDB-lite"/>
    </source>
</evidence>